<reference evidence="3" key="1">
    <citation type="submission" date="2015-11" db="EMBL/GenBank/DDBJ databases">
        <authorList>
            <person name="Varghese N."/>
        </authorList>
    </citation>
    <scope>NUCLEOTIDE SEQUENCE [LARGE SCALE GENOMIC DNA]</scope>
    <source>
        <strain evidence="3">DSM 45899</strain>
    </source>
</reference>
<evidence type="ECO:0000313" key="3">
    <source>
        <dbReference type="Proteomes" id="UP000198802"/>
    </source>
</evidence>
<keyword evidence="3" id="KW-1185">Reference proteome</keyword>
<protein>
    <submittedName>
        <fullName evidence="2">Uncharacterized protein</fullName>
    </submittedName>
</protein>
<dbReference type="EMBL" id="FAOZ01000029">
    <property type="protein sequence ID" value="CUU59546.1"/>
    <property type="molecule type" value="Genomic_DNA"/>
</dbReference>
<proteinExistence type="predicted"/>
<feature type="compositionally biased region" description="Basic and acidic residues" evidence="1">
    <location>
        <begin position="31"/>
        <end position="42"/>
    </location>
</feature>
<name>A0A0S4QYM8_9ACTN</name>
<dbReference type="AlphaFoldDB" id="A0A0S4QYM8"/>
<dbReference type="Proteomes" id="UP000198802">
    <property type="component" value="Unassembled WGS sequence"/>
</dbReference>
<evidence type="ECO:0000313" key="2">
    <source>
        <dbReference type="EMBL" id="CUU59546.1"/>
    </source>
</evidence>
<sequence>MKLELPPVTSAFGDSSGAHASIGEQNPGSAKLRERPRTDVKS</sequence>
<evidence type="ECO:0000256" key="1">
    <source>
        <dbReference type="SAM" id="MobiDB-lite"/>
    </source>
</evidence>
<accession>A0A0S4QYM8</accession>
<organism evidence="2 3">
    <name type="scientific">Parafrankia irregularis</name>
    <dbReference type="NCBI Taxonomy" id="795642"/>
    <lineage>
        <taxon>Bacteria</taxon>
        <taxon>Bacillati</taxon>
        <taxon>Actinomycetota</taxon>
        <taxon>Actinomycetes</taxon>
        <taxon>Frankiales</taxon>
        <taxon>Frankiaceae</taxon>
        <taxon>Parafrankia</taxon>
    </lineage>
</organism>
<gene>
    <name evidence="2" type="ORF">Ga0074812_12916</name>
</gene>
<feature type="region of interest" description="Disordered" evidence="1">
    <location>
        <begin position="1"/>
        <end position="42"/>
    </location>
</feature>